<sequence length="142" mass="14963">MLSATARTVTEQYLRWSSPKGTCEGCQGWTTARPVPCPSSTRSGSGCCSCDVRRSSESPSTSTASFAILGSTPSMSSKAASTDLDLGFDATVSDTYLQQLAPVFFSTGLVFSILVSIDLDSTLPTTSSHLHPIDVSSFLFTT</sequence>
<evidence type="ECO:0000313" key="1">
    <source>
        <dbReference type="EMBL" id="KAF7342808.1"/>
    </source>
</evidence>
<accession>A0A8H7CPI5</accession>
<dbReference type="Proteomes" id="UP000623467">
    <property type="component" value="Unassembled WGS sequence"/>
</dbReference>
<comment type="caution">
    <text evidence="1">The sequence shown here is derived from an EMBL/GenBank/DDBJ whole genome shotgun (WGS) entry which is preliminary data.</text>
</comment>
<protein>
    <submittedName>
        <fullName evidence="1">Uncharacterized protein</fullName>
    </submittedName>
</protein>
<organism evidence="1 2">
    <name type="scientific">Mycena sanguinolenta</name>
    <dbReference type="NCBI Taxonomy" id="230812"/>
    <lineage>
        <taxon>Eukaryota</taxon>
        <taxon>Fungi</taxon>
        <taxon>Dikarya</taxon>
        <taxon>Basidiomycota</taxon>
        <taxon>Agaricomycotina</taxon>
        <taxon>Agaricomycetes</taxon>
        <taxon>Agaricomycetidae</taxon>
        <taxon>Agaricales</taxon>
        <taxon>Marasmiineae</taxon>
        <taxon>Mycenaceae</taxon>
        <taxon>Mycena</taxon>
    </lineage>
</organism>
<evidence type="ECO:0000313" key="2">
    <source>
        <dbReference type="Proteomes" id="UP000623467"/>
    </source>
</evidence>
<dbReference type="AlphaFoldDB" id="A0A8H7CPI5"/>
<keyword evidence="2" id="KW-1185">Reference proteome</keyword>
<reference evidence="1" key="1">
    <citation type="submission" date="2020-05" db="EMBL/GenBank/DDBJ databases">
        <title>Mycena genomes resolve the evolution of fungal bioluminescence.</title>
        <authorList>
            <person name="Tsai I.J."/>
        </authorList>
    </citation>
    <scope>NUCLEOTIDE SEQUENCE</scope>
    <source>
        <strain evidence="1">160909Yilan</strain>
    </source>
</reference>
<proteinExistence type="predicted"/>
<gene>
    <name evidence="1" type="ORF">MSAN_01996500</name>
</gene>
<dbReference type="EMBL" id="JACAZH010000024">
    <property type="protein sequence ID" value="KAF7342808.1"/>
    <property type="molecule type" value="Genomic_DNA"/>
</dbReference>
<name>A0A8H7CPI5_9AGAR</name>